<feature type="region of interest" description="Disordered" evidence="1">
    <location>
        <begin position="1"/>
        <end position="121"/>
    </location>
</feature>
<proteinExistence type="predicted"/>
<gene>
    <name evidence="2" type="ORF">Pcinc_017167</name>
</gene>
<feature type="compositionally biased region" description="Basic residues" evidence="1">
    <location>
        <begin position="105"/>
        <end position="115"/>
    </location>
</feature>
<keyword evidence="3" id="KW-1185">Reference proteome</keyword>
<sequence length="229" mass="26471">MEYKAGQWKTRKRSAEDKAGQWKTRKRSMEDKEEVSRRQDRSMEDKAGQWKTRKRSVEDKEEVSRRQDRSTQEKTDHRNSGDRSTEEYEGQQKAGQTNRGNGGKLNRKDRPRLRKDKAGQHIRVCWRGPPTTRLKHHPCLELTEGRRLEELTVQCLHVEPLHAVHCDCLNEQGASPRNATRQPISASSGRVPANSVRASASEAGALRRYVDVIIDLRRRNICQDFCAEN</sequence>
<accession>A0AAE1FQU0</accession>
<reference evidence="2" key="1">
    <citation type="submission" date="2023-10" db="EMBL/GenBank/DDBJ databases">
        <title>Genome assemblies of two species of porcelain crab, Petrolisthes cinctipes and Petrolisthes manimaculis (Anomura: Porcellanidae).</title>
        <authorList>
            <person name="Angst P."/>
        </authorList>
    </citation>
    <scope>NUCLEOTIDE SEQUENCE</scope>
    <source>
        <strain evidence="2">PB745_01</strain>
        <tissue evidence="2">Gill</tissue>
    </source>
</reference>
<dbReference type="AlphaFoldDB" id="A0AAE1FQU0"/>
<organism evidence="2 3">
    <name type="scientific">Petrolisthes cinctipes</name>
    <name type="common">Flat porcelain crab</name>
    <dbReference type="NCBI Taxonomy" id="88211"/>
    <lineage>
        <taxon>Eukaryota</taxon>
        <taxon>Metazoa</taxon>
        <taxon>Ecdysozoa</taxon>
        <taxon>Arthropoda</taxon>
        <taxon>Crustacea</taxon>
        <taxon>Multicrustacea</taxon>
        <taxon>Malacostraca</taxon>
        <taxon>Eumalacostraca</taxon>
        <taxon>Eucarida</taxon>
        <taxon>Decapoda</taxon>
        <taxon>Pleocyemata</taxon>
        <taxon>Anomura</taxon>
        <taxon>Galatheoidea</taxon>
        <taxon>Porcellanidae</taxon>
        <taxon>Petrolisthes</taxon>
    </lineage>
</organism>
<dbReference type="Proteomes" id="UP001286313">
    <property type="component" value="Unassembled WGS sequence"/>
</dbReference>
<feature type="compositionally biased region" description="Basic and acidic residues" evidence="1">
    <location>
        <begin position="27"/>
        <end position="48"/>
    </location>
</feature>
<evidence type="ECO:0000313" key="2">
    <source>
        <dbReference type="EMBL" id="KAK3878171.1"/>
    </source>
</evidence>
<evidence type="ECO:0000313" key="3">
    <source>
        <dbReference type="Proteomes" id="UP001286313"/>
    </source>
</evidence>
<dbReference type="EMBL" id="JAWQEG010001580">
    <property type="protein sequence ID" value="KAK3878171.1"/>
    <property type="molecule type" value="Genomic_DNA"/>
</dbReference>
<name>A0AAE1FQU0_PETCI</name>
<protein>
    <submittedName>
        <fullName evidence="2">Uncharacterized protein</fullName>
    </submittedName>
</protein>
<comment type="caution">
    <text evidence="2">The sequence shown here is derived from an EMBL/GenBank/DDBJ whole genome shotgun (WGS) entry which is preliminary data.</text>
</comment>
<evidence type="ECO:0000256" key="1">
    <source>
        <dbReference type="SAM" id="MobiDB-lite"/>
    </source>
</evidence>
<feature type="compositionally biased region" description="Basic and acidic residues" evidence="1">
    <location>
        <begin position="55"/>
        <end position="86"/>
    </location>
</feature>